<evidence type="ECO:0000313" key="2">
    <source>
        <dbReference type="Proteomes" id="UP001195483"/>
    </source>
</evidence>
<accession>A0AAE0T2R1</accession>
<gene>
    <name evidence="1" type="ORF">CHS0354_004701</name>
</gene>
<dbReference type="EMBL" id="JAEAOA010000349">
    <property type="protein sequence ID" value="KAK3602185.1"/>
    <property type="molecule type" value="Genomic_DNA"/>
</dbReference>
<reference evidence="1" key="1">
    <citation type="journal article" date="2021" name="Genome Biol. Evol.">
        <title>A High-Quality Reference Genome for a Parasitic Bivalve with Doubly Uniparental Inheritance (Bivalvia: Unionida).</title>
        <authorList>
            <person name="Smith C.H."/>
        </authorList>
    </citation>
    <scope>NUCLEOTIDE SEQUENCE</scope>
    <source>
        <strain evidence="1">CHS0354</strain>
    </source>
</reference>
<reference evidence="1" key="3">
    <citation type="submission" date="2023-05" db="EMBL/GenBank/DDBJ databases">
        <authorList>
            <person name="Smith C.H."/>
        </authorList>
    </citation>
    <scope>NUCLEOTIDE SEQUENCE</scope>
    <source>
        <strain evidence="1">CHS0354</strain>
        <tissue evidence="1">Mantle</tissue>
    </source>
</reference>
<protein>
    <submittedName>
        <fullName evidence="1">Uncharacterized protein</fullName>
    </submittedName>
</protein>
<keyword evidence="2" id="KW-1185">Reference proteome</keyword>
<sequence length="133" mass="15546">MVAKRVSNPEYVTRTFSINREGYKGYILRSRNKSPILPYGEMLIKNHQVIVREPTPILKKIMKQSGELHLSDIHLAIPLEETVEKFKEKFKIKVITSRLNTIPLTTIYNGDINLEIERTKLTKRKVPFIYVHV</sequence>
<comment type="caution">
    <text evidence="1">The sequence shown here is derived from an EMBL/GenBank/DDBJ whole genome shotgun (WGS) entry which is preliminary data.</text>
</comment>
<reference evidence="1" key="2">
    <citation type="journal article" date="2021" name="Genome Biol. Evol.">
        <title>Developing a high-quality reference genome for a parasitic bivalve with doubly uniparental inheritance (Bivalvia: Unionida).</title>
        <authorList>
            <person name="Smith C.H."/>
        </authorList>
    </citation>
    <scope>NUCLEOTIDE SEQUENCE</scope>
    <source>
        <strain evidence="1">CHS0354</strain>
        <tissue evidence="1">Mantle</tissue>
    </source>
</reference>
<proteinExistence type="predicted"/>
<dbReference type="AlphaFoldDB" id="A0AAE0T2R1"/>
<name>A0AAE0T2R1_9BIVA</name>
<organism evidence="1 2">
    <name type="scientific">Potamilus streckersoni</name>
    <dbReference type="NCBI Taxonomy" id="2493646"/>
    <lineage>
        <taxon>Eukaryota</taxon>
        <taxon>Metazoa</taxon>
        <taxon>Spiralia</taxon>
        <taxon>Lophotrochozoa</taxon>
        <taxon>Mollusca</taxon>
        <taxon>Bivalvia</taxon>
        <taxon>Autobranchia</taxon>
        <taxon>Heteroconchia</taxon>
        <taxon>Palaeoheterodonta</taxon>
        <taxon>Unionida</taxon>
        <taxon>Unionoidea</taxon>
        <taxon>Unionidae</taxon>
        <taxon>Ambleminae</taxon>
        <taxon>Lampsilini</taxon>
        <taxon>Potamilus</taxon>
    </lineage>
</organism>
<dbReference type="Proteomes" id="UP001195483">
    <property type="component" value="Unassembled WGS sequence"/>
</dbReference>
<evidence type="ECO:0000313" key="1">
    <source>
        <dbReference type="EMBL" id="KAK3602185.1"/>
    </source>
</evidence>